<evidence type="ECO:0000313" key="7">
    <source>
        <dbReference type="EMBL" id="CCO49051.1"/>
    </source>
</evidence>
<keyword evidence="3" id="KW-0547">Nucleotide-binding</keyword>
<organism evidence="7 8">
    <name type="scientific">Vibrio nigripulchritudo SOn1</name>
    <dbReference type="NCBI Taxonomy" id="1238450"/>
    <lineage>
        <taxon>Bacteria</taxon>
        <taxon>Pseudomonadati</taxon>
        <taxon>Pseudomonadota</taxon>
        <taxon>Gammaproteobacteria</taxon>
        <taxon>Vibrionales</taxon>
        <taxon>Vibrionaceae</taxon>
        <taxon>Vibrio</taxon>
    </lineage>
</organism>
<dbReference type="InterPro" id="IPR002173">
    <property type="entry name" value="Carboh/pur_kinase_PfkB_CS"/>
</dbReference>
<gene>
    <name evidence="7" type="ORF">VIBNISOn1_770072</name>
</gene>
<dbReference type="CDD" id="cd01166">
    <property type="entry name" value="KdgK"/>
    <property type="match status" value="1"/>
</dbReference>
<evidence type="ECO:0000256" key="4">
    <source>
        <dbReference type="ARBA" id="ARBA00022777"/>
    </source>
</evidence>
<evidence type="ECO:0000256" key="5">
    <source>
        <dbReference type="ARBA" id="ARBA00022840"/>
    </source>
</evidence>
<comment type="caution">
    <text evidence="7">The sequence shown here is derived from an EMBL/GenBank/DDBJ whole genome shotgun (WGS) entry which is preliminary data.</text>
</comment>
<keyword evidence="4 7" id="KW-0418">Kinase</keyword>
<feature type="domain" description="Carbohydrate kinase PfkB" evidence="6">
    <location>
        <begin position="4"/>
        <end position="297"/>
    </location>
</feature>
<keyword evidence="2" id="KW-0808">Transferase</keyword>
<protein>
    <submittedName>
        <fullName evidence="7">Carbohydrate kinase</fullName>
    </submittedName>
</protein>
<dbReference type="PANTHER" id="PTHR43085:SF1">
    <property type="entry name" value="PSEUDOURIDINE KINASE-RELATED"/>
    <property type="match status" value="1"/>
</dbReference>
<evidence type="ECO:0000256" key="1">
    <source>
        <dbReference type="ARBA" id="ARBA00010688"/>
    </source>
</evidence>
<dbReference type="PANTHER" id="PTHR43085">
    <property type="entry name" value="HEXOKINASE FAMILY MEMBER"/>
    <property type="match status" value="1"/>
</dbReference>
<dbReference type="InterPro" id="IPR011611">
    <property type="entry name" value="PfkB_dom"/>
</dbReference>
<evidence type="ECO:0000256" key="2">
    <source>
        <dbReference type="ARBA" id="ARBA00022679"/>
    </source>
</evidence>
<comment type="similarity">
    <text evidence="1">Belongs to the carbohydrate kinase PfkB family.</text>
</comment>
<evidence type="ECO:0000259" key="6">
    <source>
        <dbReference type="Pfam" id="PF00294"/>
    </source>
</evidence>
<dbReference type="AlphaFoldDB" id="A0AAV2VWG4"/>
<dbReference type="PROSITE" id="PS00584">
    <property type="entry name" value="PFKB_KINASES_2"/>
    <property type="match status" value="1"/>
</dbReference>
<dbReference type="GO" id="GO:0016301">
    <property type="term" value="F:kinase activity"/>
    <property type="evidence" value="ECO:0007669"/>
    <property type="project" value="UniProtKB-KW"/>
</dbReference>
<dbReference type="InterPro" id="IPR050306">
    <property type="entry name" value="PfkB_Carbo_kinase"/>
</dbReference>
<accession>A0AAV2VWG4</accession>
<proteinExistence type="inferred from homology"/>
<sequence length="308" mass="33135">MSMKIVTIGEIVVEIMATEVDQALSETGTFTGPYPSGAPAIFIDQVAKLGVDCAIISAVGNDGFGRINLDRLKQDGVDVSGISVLDQETTGSAFVTYHADGSRDFIFNIKNAACGKLNLDNANLTVLEQCTHLHIMGSSLFNKDIASLTTKAIEIVKGNQGSVSFDPNIRKELLDASMKRSLIEILKVTDIFMPSEAEITSLSESNNLENAINEYFNVYGVSEIVLKQGEKGAKVFTRTHTFEQKAFPVEEVDPTGAGDCFGGAYVAFRLQSKPIEESLRLATECGSRSVTVSGPMEGTSRLDELSGK</sequence>
<dbReference type="Gene3D" id="3.40.1190.20">
    <property type="match status" value="1"/>
</dbReference>
<dbReference type="Proteomes" id="UP000018211">
    <property type="component" value="Unassembled WGS sequence"/>
</dbReference>
<name>A0AAV2VWG4_9VIBR</name>
<dbReference type="GO" id="GO:0005524">
    <property type="term" value="F:ATP binding"/>
    <property type="evidence" value="ECO:0007669"/>
    <property type="project" value="UniProtKB-KW"/>
</dbReference>
<keyword evidence="5" id="KW-0067">ATP-binding</keyword>
<dbReference type="EMBL" id="CAOF01000172">
    <property type="protein sequence ID" value="CCO49051.1"/>
    <property type="molecule type" value="Genomic_DNA"/>
</dbReference>
<evidence type="ECO:0000256" key="3">
    <source>
        <dbReference type="ARBA" id="ARBA00022741"/>
    </source>
</evidence>
<dbReference type="SUPFAM" id="SSF53613">
    <property type="entry name" value="Ribokinase-like"/>
    <property type="match status" value="1"/>
</dbReference>
<dbReference type="Pfam" id="PF00294">
    <property type="entry name" value="PfkB"/>
    <property type="match status" value="1"/>
</dbReference>
<dbReference type="InterPro" id="IPR029056">
    <property type="entry name" value="Ribokinase-like"/>
</dbReference>
<evidence type="ECO:0000313" key="8">
    <source>
        <dbReference type="Proteomes" id="UP000018211"/>
    </source>
</evidence>
<reference evidence="7 8" key="1">
    <citation type="journal article" date="2013" name="ISME J.">
        <title>Comparative genomics of pathogenic lineages of Vibrio nigripulchritudo identifies virulence-associated traits.</title>
        <authorList>
            <person name="Goudenege D."/>
            <person name="Labreuche Y."/>
            <person name="Krin E."/>
            <person name="Ansquer D."/>
            <person name="Mangenot S."/>
            <person name="Calteau A."/>
            <person name="Medigue C."/>
            <person name="Mazel D."/>
            <person name="Polz M.F."/>
            <person name="Le Roux F."/>
        </authorList>
    </citation>
    <scope>NUCLEOTIDE SEQUENCE [LARGE SCALE GENOMIC DNA]</scope>
    <source>
        <strain evidence="7 8">SOn1</strain>
    </source>
</reference>